<proteinExistence type="predicted"/>
<evidence type="ECO:0000313" key="2">
    <source>
        <dbReference type="Proteomes" id="UP000198914"/>
    </source>
</evidence>
<protein>
    <submittedName>
        <fullName evidence="1">Uncharacterized protein</fullName>
    </submittedName>
</protein>
<dbReference type="EMBL" id="FNPX01000007">
    <property type="protein sequence ID" value="SDZ16856.1"/>
    <property type="molecule type" value="Genomic_DNA"/>
</dbReference>
<dbReference type="Proteomes" id="UP000198914">
    <property type="component" value="Unassembled WGS sequence"/>
</dbReference>
<reference evidence="2" key="1">
    <citation type="submission" date="2016-10" db="EMBL/GenBank/DDBJ databases">
        <authorList>
            <person name="Varghese N."/>
            <person name="Submissions S."/>
        </authorList>
    </citation>
    <scope>NUCLEOTIDE SEQUENCE [LARGE SCALE GENOMIC DNA]</scope>
    <source>
        <strain evidence="2">DSM 100420</strain>
    </source>
</reference>
<evidence type="ECO:0000313" key="1">
    <source>
        <dbReference type="EMBL" id="SDZ16856.1"/>
    </source>
</evidence>
<dbReference type="STRING" id="1244108.SAMN05444004_10716"/>
<organism evidence="1 2">
    <name type="scientific">Jannaschia faecimaris</name>
    <dbReference type="NCBI Taxonomy" id="1244108"/>
    <lineage>
        <taxon>Bacteria</taxon>
        <taxon>Pseudomonadati</taxon>
        <taxon>Pseudomonadota</taxon>
        <taxon>Alphaproteobacteria</taxon>
        <taxon>Rhodobacterales</taxon>
        <taxon>Roseobacteraceae</taxon>
        <taxon>Jannaschia</taxon>
    </lineage>
</organism>
<accession>A0A1H3QTX4</accession>
<sequence length="46" mass="5148">MAGKRSGLRKVIDAVSDRLSELLGSLAPQPDAIPIPVRNDERHRRR</sequence>
<name>A0A1H3QTX4_9RHOB</name>
<keyword evidence="2" id="KW-1185">Reference proteome</keyword>
<gene>
    <name evidence="1" type="ORF">SAMN05444004_10716</name>
</gene>
<dbReference type="AlphaFoldDB" id="A0A1H3QTX4"/>